<sequence>MPYSLAINEYDEGNRLRGTVVPNPTWELFLNVFRTTQSRARRFAGISVVAMNGSSLMIDGSDCLFFVLYERADGFQFQPLPDLHQPDGGVTVVCGGVFTTLPRSYLLDEQRLLRVVEDFWFDRLDTTVGWEAL</sequence>
<dbReference type="AlphaFoldDB" id="A0A2Z3GS07"/>
<gene>
    <name evidence="1" type="ORF">C1280_09080</name>
</gene>
<proteinExistence type="predicted"/>
<protein>
    <submittedName>
        <fullName evidence="1">Uncharacterized protein</fullName>
    </submittedName>
</protein>
<dbReference type="EMBL" id="CP025958">
    <property type="protein sequence ID" value="AWM37159.1"/>
    <property type="molecule type" value="Genomic_DNA"/>
</dbReference>
<dbReference type="KEGG" id="gog:C1280_09080"/>
<keyword evidence="2" id="KW-1185">Reference proteome</keyword>
<evidence type="ECO:0000313" key="2">
    <source>
        <dbReference type="Proteomes" id="UP000245802"/>
    </source>
</evidence>
<dbReference type="Proteomes" id="UP000245802">
    <property type="component" value="Chromosome"/>
</dbReference>
<accession>A0A2Z3GS07</accession>
<evidence type="ECO:0000313" key="1">
    <source>
        <dbReference type="EMBL" id="AWM37159.1"/>
    </source>
</evidence>
<name>A0A2Z3GS07_9BACT</name>
<organism evidence="1 2">
    <name type="scientific">Gemmata obscuriglobus</name>
    <dbReference type="NCBI Taxonomy" id="114"/>
    <lineage>
        <taxon>Bacteria</taxon>
        <taxon>Pseudomonadati</taxon>
        <taxon>Planctomycetota</taxon>
        <taxon>Planctomycetia</taxon>
        <taxon>Gemmatales</taxon>
        <taxon>Gemmataceae</taxon>
        <taxon>Gemmata</taxon>
    </lineage>
</organism>
<reference evidence="1 2" key="1">
    <citation type="submission" date="2018-01" db="EMBL/GenBank/DDBJ databases">
        <title>G. obscuriglobus.</title>
        <authorList>
            <person name="Franke J."/>
            <person name="Blomberg W."/>
            <person name="Selmecki A."/>
        </authorList>
    </citation>
    <scope>NUCLEOTIDE SEQUENCE [LARGE SCALE GENOMIC DNA]</scope>
    <source>
        <strain evidence="1 2">DSM 5831</strain>
    </source>
</reference>